<dbReference type="GO" id="GO:0004984">
    <property type="term" value="F:olfactory receptor activity"/>
    <property type="evidence" value="ECO:0007669"/>
    <property type="project" value="TreeGrafter"/>
</dbReference>
<dbReference type="Pfam" id="PF02117">
    <property type="entry name" value="7TM_GPCR_Sra"/>
    <property type="match status" value="1"/>
</dbReference>
<dbReference type="GO" id="GO:0004930">
    <property type="term" value="F:G protein-coupled receptor activity"/>
    <property type="evidence" value="ECO:0007669"/>
    <property type="project" value="InterPro"/>
</dbReference>
<evidence type="ECO:0000256" key="5">
    <source>
        <dbReference type="ARBA" id="ARBA00037994"/>
    </source>
</evidence>
<organism evidence="7 8">
    <name type="scientific">Ancylostoma ceylanicum</name>
    <dbReference type="NCBI Taxonomy" id="53326"/>
    <lineage>
        <taxon>Eukaryota</taxon>
        <taxon>Metazoa</taxon>
        <taxon>Ecdysozoa</taxon>
        <taxon>Nematoda</taxon>
        <taxon>Chromadorea</taxon>
        <taxon>Rhabditida</taxon>
        <taxon>Rhabditina</taxon>
        <taxon>Rhabditomorpha</taxon>
        <taxon>Strongyloidea</taxon>
        <taxon>Ancylostomatidae</taxon>
        <taxon>Ancylostomatinae</taxon>
        <taxon>Ancylostoma</taxon>
    </lineage>
</organism>
<dbReference type="InterPro" id="IPR000344">
    <property type="entry name" value="7TM_GPCR_serpentine_rcpt_Sra"/>
</dbReference>
<dbReference type="PANTHER" id="PTHR31357">
    <property type="entry name" value="SERPENTINE RECEPTOR CLASS ALPHA-10"/>
    <property type="match status" value="1"/>
</dbReference>
<evidence type="ECO:0000256" key="2">
    <source>
        <dbReference type="ARBA" id="ARBA00022692"/>
    </source>
</evidence>
<keyword evidence="2 6" id="KW-0812">Transmembrane</keyword>
<proteinExistence type="inferred from homology"/>
<feature type="transmembrane region" description="Helical" evidence="6">
    <location>
        <begin position="271"/>
        <end position="294"/>
    </location>
</feature>
<keyword evidence="8" id="KW-1185">Reference proteome</keyword>
<dbReference type="InterPro" id="IPR051080">
    <property type="entry name" value="Nematode_rcpt-like_serp_alpha"/>
</dbReference>
<reference evidence="8" key="1">
    <citation type="journal article" date="2015" name="Nat. Genet.">
        <title>The genome and transcriptome of the zoonotic hookworm Ancylostoma ceylanicum identify infection-specific gene families.</title>
        <authorList>
            <person name="Schwarz E.M."/>
            <person name="Hu Y."/>
            <person name="Antoshechkin I."/>
            <person name="Miller M.M."/>
            <person name="Sternberg P.W."/>
            <person name="Aroian R.V."/>
        </authorList>
    </citation>
    <scope>NUCLEOTIDE SEQUENCE</scope>
    <source>
        <strain evidence="8">HY135</strain>
    </source>
</reference>
<dbReference type="EMBL" id="JARK01000259">
    <property type="protein sequence ID" value="EYC39376.1"/>
    <property type="molecule type" value="Genomic_DNA"/>
</dbReference>
<evidence type="ECO:0000256" key="1">
    <source>
        <dbReference type="ARBA" id="ARBA00004141"/>
    </source>
</evidence>
<feature type="transmembrane region" description="Helical" evidence="6">
    <location>
        <begin position="51"/>
        <end position="72"/>
    </location>
</feature>
<protein>
    <recommendedName>
        <fullName evidence="9">Integral membrane protein, C.elegans Sra family</fullName>
    </recommendedName>
</protein>
<evidence type="ECO:0000256" key="4">
    <source>
        <dbReference type="ARBA" id="ARBA00023136"/>
    </source>
</evidence>
<evidence type="ECO:0000256" key="6">
    <source>
        <dbReference type="SAM" id="Phobius"/>
    </source>
</evidence>
<feature type="transmembrane region" description="Helical" evidence="6">
    <location>
        <begin position="98"/>
        <end position="118"/>
    </location>
</feature>
<name>A0A016WIC5_9BILA</name>
<dbReference type="Proteomes" id="UP000024635">
    <property type="component" value="Unassembled WGS sequence"/>
</dbReference>
<accession>A0A016WIC5</accession>
<feature type="transmembrane region" description="Helical" evidence="6">
    <location>
        <begin position="226"/>
        <end position="251"/>
    </location>
</feature>
<gene>
    <name evidence="7" type="primary">Acey_s0659.g1265</name>
    <name evidence="7" type="ORF">Y032_0659g1265</name>
</gene>
<dbReference type="OrthoDB" id="5812411at2759"/>
<evidence type="ECO:0008006" key="9">
    <source>
        <dbReference type="Google" id="ProtNLM"/>
    </source>
</evidence>
<sequence length="326" mass="37172">MECIPNIAEIVKHPPWLSAMCLQSSLSAFTVVVSVLFVFRLKGTTMFNFSTILLLSLATLFANIHALVLLGIQSHHFVLSALYTEPCDLSLRSRDCAIPNYLILCCILGMVVCQNALWMDRLAATMFPDAYPKSSKRIGFAFGILVILVSFLVPFLLLRNDPYDDYVLTCVITPKGSAAHVNDLFYSLICLNFIAVFANICLFLINKHKEKMLRFRVSDRFRAYENITVTKWVGIIAFTQFFVMTTYSSAMYVIRTTGGNLPDVQKQNLRIWFYLVPLSTFTLPLISLLALRYVSRQRHTSITRLTHEKVDQSAYMNGLEQMWNKK</sequence>
<evidence type="ECO:0000313" key="8">
    <source>
        <dbReference type="Proteomes" id="UP000024635"/>
    </source>
</evidence>
<dbReference type="AlphaFoldDB" id="A0A016WIC5"/>
<comment type="caution">
    <text evidence="7">The sequence shown here is derived from an EMBL/GenBank/DDBJ whole genome shotgun (WGS) entry which is preliminary data.</text>
</comment>
<feature type="transmembrane region" description="Helical" evidence="6">
    <location>
        <begin position="138"/>
        <end position="158"/>
    </location>
</feature>
<dbReference type="PANTHER" id="PTHR31357:SF5">
    <property type="entry name" value="SERPENTINE RECEPTOR CLASS ALPHA-1-RELATED"/>
    <property type="match status" value="1"/>
</dbReference>
<keyword evidence="4 6" id="KW-0472">Membrane</keyword>
<evidence type="ECO:0000256" key="3">
    <source>
        <dbReference type="ARBA" id="ARBA00022989"/>
    </source>
</evidence>
<feature type="transmembrane region" description="Helical" evidence="6">
    <location>
        <begin position="16"/>
        <end position="39"/>
    </location>
</feature>
<feature type="transmembrane region" description="Helical" evidence="6">
    <location>
        <begin position="184"/>
        <end position="205"/>
    </location>
</feature>
<comment type="subcellular location">
    <subcellularLocation>
        <location evidence="1">Membrane</location>
        <topology evidence="1">Multi-pass membrane protein</topology>
    </subcellularLocation>
</comment>
<dbReference type="PRINTS" id="PR00697">
    <property type="entry name" value="TMPROTEINSRA"/>
</dbReference>
<dbReference type="GO" id="GO:0016020">
    <property type="term" value="C:membrane"/>
    <property type="evidence" value="ECO:0007669"/>
    <property type="project" value="UniProtKB-SubCell"/>
</dbReference>
<evidence type="ECO:0000313" key="7">
    <source>
        <dbReference type="EMBL" id="EYC39376.1"/>
    </source>
</evidence>
<comment type="similarity">
    <text evidence="5">Belongs to the nematode receptor-like protein sra family.</text>
</comment>
<keyword evidence="3 6" id="KW-1133">Transmembrane helix</keyword>